<evidence type="ECO:0000313" key="2">
    <source>
        <dbReference type="Proteomes" id="UP001215598"/>
    </source>
</evidence>
<keyword evidence="2" id="KW-1185">Reference proteome</keyword>
<sequence length="111" mass="11555">MRLHLIIPLVLAALGLVAVLSGLLTRKHQPHVLLATPPAHSATATASGCSSPALSSNPAEALIFRNWKNVPGAIPSDSQATLLEVAVSLGAMARLTCHCVTSPYSNSPLWL</sequence>
<reference evidence="1" key="1">
    <citation type="submission" date="2023-03" db="EMBL/GenBank/DDBJ databases">
        <title>Massive genome expansion in bonnet fungi (Mycena s.s.) driven by repeated elements and novel gene families across ecological guilds.</title>
        <authorList>
            <consortium name="Lawrence Berkeley National Laboratory"/>
            <person name="Harder C.B."/>
            <person name="Miyauchi S."/>
            <person name="Viragh M."/>
            <person name="Kuo A."/>
            <person name="Thoen E."/>
            <person name="Andreopoulos B."/>
            <person name="Lu D."/>
            <person name="Skrede I."/>
            <person name="Drula E."/>
            <person name="Henrissat B."/>
            <person name="Morin E."/>
            <person name="Kohler A."/>
            <person name="Barry K."/>
            <person name="LaButti K."/>
            <person name="Morin E."/>
            <person name="Salamov A."/>
            <person name="Lipzen A."/>
            <person name="Mereny Z."/>
            <person name="Hegedus B."/>
            <person name="Baldrian P."/>
            <person name="Stursova M."/>
            <person name="Weitz H."/>
            <person name="Taylor A."/>
            <person name="Grigoriev I.V."/>
            <person name="Nagy L.G."/>
            <person name="Martin F."/>
            <person name="Kauserud H."/>
        </authorList>
    </citation>
    <scope>NUCLEOTIDE SEQUENCE</scope>
    <source>
        <strain evidence="1">CBHHK182m</strain>
    </source>
</reference>
<gene>
    <name evidence="1" type="ORF">B0H16DRAFT_1683178</name>
</gene>
<name>A0AAD7K7F0_9AGAR</name>
<evidence type="ECO:0000313" key="1">
    <source>
        <dbReference type="EMBL" id="KAJ7779917.1"/>
    </source>
</evidence>
<organism evidence="1 2">
    <name type="scientific">Mycena metata</name>
    <dbReference type="NCBI Taxonomy" id="1033252"/>
    <lineage>
        <taxon>Eukaryota</taxon>
        <taxon>Fungi</taxon>
        <taxon>Dikarya</taxon>
        <taxon>Basidiomycota</taxon>
        <taxon>Agaricomycotina</taxon>
        <taxon>Agaricomycetes</taxon>
        <taxon>Agaricomycetidae</taxon>
        <taxon>Agaricales</taxon>
        <taxon>Marasmiineae</taxon>
        <taxon>Mycenaceae</taxon>
        <taxon>Mycena</taxon>
    </lineage>
</organism>
<dbReference type="AlphaFoldDB" id="A0AAD7K7F0"/>
<protein>
    <submittedName>
        <fullName evidence="1">Uncharacterized protein</fullName>
    </submittedName>
</protein>
<comment type="caution">
    <text evidence="1">The sequence shown here is derived from an EMBL/GenBank/DDBJ whole genome shotgun (WGS) entry which is preliminary data.</text>
</comment>
<dbReference type="EMBL" id="JARKIB010000005">
    <property type="protein sequence ID" value="KAJ7779917.1"/>
    <property type="molecule type" value="Genomic_DNA"/>
</dbReference>
<dbReference type="Proteomes" id="UP001215598">
    <property type="component" value="Unassembled WGS sequence"/>
</dbReference>
<proteinExistence type="predicted"/>
<accession>A0AAD7K7F0</accession>